<dbReference type="SMART" id="SM00906">
    <property type="entry name" value="Fungal_trans"/>
    <property type="match status" value="1"/>
</dbReference>
<feature type="region of interest" description="Disordered" evidence="4">
    <location>
        <begin position="754"/>
        <end position="787"/>
    </location>
</feature>
<keyword evidence="8" id="KW-1185">Reference proteome</keyword>
<dbReference type="Gene3D" id="4.10.240.10">
    <property type="entry name" value="Zn(2)-C6 fungal-type DNA-binding domain"/>
    <property type="match status" value="1"/>
</dbReference>
<dbReference type="GO" id="GO:0006351">
    <property type="term" value="P:DNA-templated transcription"/>
    <property type="evidence" value="ECO:0007669"/>
    <property type="project" value="InterPro"/>
</dbReference>
<dbReference type="GO" id="GO:0008270">
    <property type="term" value="F:zinc ion binding"/>
    <property type="evidence" value="ECO:0007669"/>
    <property type="project" value="InterPro"/>
</dbReference>
<evidence type="ECO:0000256" key="2">
    <source>
        <dbReference type="ARBA" id="ARBA00022723"/>
    </source>
</evidence>
<feature type="compositionally biased region" description="Basic and acidic residues" evidence="4">
    <location>
        <begin position="773"/>
        <end position="787"/>
    </location>
</feature>
<feature type="domain" description="Zn(2)-C6 fungal-type" evidence="5">
    <location>
        <begin position="34"/>
        <end position="99"/>
    </location>
</feature>
<organism evidence="7 8">
    <name type="scientific">Hyphodiscus hymeniophilus</name>
    <dbReference type="NCBI Taxonomy" id="353542"/>
    <lineage>
        <taxon>Eukaryota</taxon>
        <taxon>Fungi</taxon>
        <taxon>Dikarya</taxon>
        <taxon>Ascomycota</taxon>
        <taxon>Pezizomycotina</taxon>
        <taxon>Leotiomycetes</taxon>
        <taxon>Helotiales</taxon>
        <taxon>Hyphodiscaceae</taxon>
        <taxon>Hyphodiscus</taxon>
    </lineage>
</organism>
<feature type="region of interest" description="Disordered" evidence="4">
    <location>
        <begin position="90"/>
        <end position="117"/>
    </location>
</feature>
<comment type="subcellular location">
    <subcellularLocation>
        <location evidence="1">Nucleus</location>
    </subcellularLocation>
</comment>
<dbReference type="GO" id="GO:0000981">
    <property type="term" value="F:DNA-binding transcription factor activity, RNA polymerase II-specific"/>
    <property type="evidence" value="ECO:0007669"/>
    <property type="project" value="InterPro"/>
</dbReference>
<evidence type="ECO:0000256" key="1">
    <source>
        <dbReference type="ARBA" id="ARBA00004123"/>
    </source>
</evidence>
<evidence type="ECO:0000256" key="3">
    <source>
        <dbReference type="ARBA" id="ARBA00023242"/>
    </source>
</evidence>
<dbReference type="OrthoDB" id="4934715at2759"/>
<reference evidence="7" key="1">
    <citation type="submission" date="2019-07" db="EMBL/GenBank/DDBJ databases">
        <title>Hyphodiscus hymeniophilus genome sequencing and assembly.</title>
        <authorList>
            <person name="Kramer G."/>
            <person name="Nodwell J."/>
        </authorList>
    </citation>
    <scope>NUCLEOTIDE SEQUENCE</scope>
    <source>
        <strain evidence="7">ATCC 34498</strain>
    </source>
</reference>
<feature type="compositionally biased region" description="Low complexity" evidence="4">
    <location>
        <begin position="666"/>
        <end position="676"/>
    </location>
</feature>
<feature type="domain" description="Xylanolytic transcriptional activator regulatory" evidence="6">
    <location>
        <begin position="342"/>
        <end position="416"/>
    </location>
</feature>
<dbReference type="InterPro" id="IPR007219">
    <property type="entry name" value="XnlR_reg_dom"/>
</dbReference>
<feature type="compositionally biased region" description="Basic and acidic residues" evidence="4">
    <location>
        <begin position="166"/>
        <end position="177"/>
    </location>
</feature>
<keyword evidence="2" id="KW-0479">Metal-binding</keyword>
<dbReference type="AlphaFoldDB" id="A0A9P7AVV7"/>
<dbReference type="PANTHER" id="PTHR31001:SF49">
    <property type="entry name" value="ZN(II)2CYS6 TRANSCRIPTION FACTOR (EUROFUNG)"/>
    <property type="match status" value="1"/>
</dbReference>
<dbReference type="EMBL" id="VNKQ01000012">
    <property type="protein sequence ID" value="KAG0647641.1"/>
    <property type="molecule type" value="Genomic_DNA"/>
</dbReference>
<dbReference type="GO" id="GO:0005634">
    <property type="term" value="C:nucleus"/>
    <property type="evidence" value="ECO:0007669"/>
    <property type="project" value="UniProtKB-SubCell"/>
</dbReference>
<dbReference type="Proteomes" id="UP000785200">
    <property type="component" value="Unassembled WGS sequence"/>
</dbReference>
<evidence type="ECO:0000259" key="5">
    <source>
        <dbReference type="SMART" id="SM00066"/>
    </source>
</evidence>
<dbReference type="Pfam" id="PF04082">
    <property type="entry name" value="Fungal_trans"/>
    <property type="match status" value="1"/>
</dbReference>
<dbReference type="InterPro" id="IPR001138">
    <property type="entry name" value="Zn2Cys6_DnaBD"/>
</dbReference>
<dbReference type="InterPro" id="IPR050613">
    <property type="entry name" value="Sec_Metabolite_Reg"/>
</dbReference>
<evidence type="ECO:0000313" key="7">
    <source>
        <dbReference type="EMBL" id="KAG0647641.1"/>
    </source>
</evidence>
<feature type="region of interest" description="Disordered" evidence="4">
    <location>
        <begin position="139"/>
        <end position="178"/>
    </location>
</feature>
<feature type="region of interest" description="Disordered" evidence="4">
    <location>
        <begin position="1"/>
        <end position="37"/>
    </location>
</feature>
<dbReference type="GO" id="GO:0003677">
    <property type="term" value="F:DNA binding"/>
    <property type="evidence" value="ECO:0007669"/>
    <property type="project" value="InterPro"/>
</dbReference>
<proteinExistence type="predicted"/>
<feature type="compositionally biased region" description="Basic and acidic residues" evidence="4">
    <location>
        <begin position="653"/>
        <end position="663"/>
    </location>
</feature>
<evidence type="ECO:0000256" key="4">
    <source>
        <dbReference type="SAM" id="MobiDB-lite"/>
    </source>
</evidence>
<dbReference type="CDD" id="cd00067">
    <property type="entry name" value="GAL4"/>
    <property type="match status" value="1"/>
</dbReference>
<dbReference type="InterPro" id="IPR036864">
    <property type="entry name" value="Zn2-C6_fun-type_DNA-bd_sf"/>
</dbReference>
<evidence type="ECO:0000259" key="6">
    <source>
        <dbReference type="SMART" id="SM00906"/>
    </source>
</evidence>
<gene>
    <name evidence="7" type="ORF">D0Z07_6887</name>
</gene>
<dbReference type="Pfam" id="PF00172">
    <property type="entry name" value="Zn_clus"/>
    <property type="match status" value="1"/>
</dbReference>
<evidence type="ECO:0000313" key="8">
    <source>
        <dbReference type="Proteomes" id="UP000785200"/>
    </source>
</evidence>
<name>A0A9P7AVV7_9HELO</name>
<dbReference type="CDD" id="cd12148">
    <property type="entry name" value="fungal_TF_MHR"/>
    <property type="match status" value="1"/>
</dbReference>
<dbReference type="SMART" id="SM00066">
    <property type="entry name" value="GAL4"/>
    <property type="match status" value="1"/>
</dbReference>
<accession>A0A9P7AVV7</accession>
<feature type="region of interest" description="Disordered" evidence="4">
    <location>
        <begin position="653"/>
        <end position="684"/>
    </location>
</feature>
<feature type="compositionally biased region" description="Low complexity" evidence="4">
    <location>
        <begin position="92"/>
        <end position="109"/>
    </location>
</feature>
<dbReference type="PANTHER" id="PTHR31001">
    <property type="entry name" value="UNCHARACTERIZED TRANSCRIPTIONAL REGULATORY PROTEIN"/>
    <property type="match status" value="1"/>
</dbReference>
<keyword evidence="3" id="KW-0539">Nucleus</keyword>
<sequence length="787" mass="88832">MTSSPSLSRIRDESTSHSNPPKARLSTKASRQRSKPQLSCNFCRVRKFVHLSVPISSPPNSPLTSHRLKCDRQNPCQNCTKRDLSSSCTYMHASSHHGSSSVHKASAGSTGPGGKDAQARLKHLEELVVTLMQQNAFKATPSVQVPDDSKRRSQFVQDEAEDNEQEEARKRGEKEVSTRGLIETEGSFGRMTVESEQPTYVGAAHWAAILESIAGLKDSLEDTQKPPETHEETPSSANCAISKYEIFWFDPSATPITWIGLLFSILCLSLNIEVLHTNSAPSLCTLALRDPLPLIEILRQRAIQSLILGNYTEPKLYTVEALLLYFFTEHFRSLTQECHVGAWMAMGLLVRAAMRLGYHRDARHSPQISVLRGEMQRRIWATIVHMDVQTSCRVGLPRMLNEESFDTQMPSNLKDEDLWEGMKELRAERPWSQETGNTYPLIKHKIIGIYGIIVDRMAGVGSVEYKEVSRLDGMLSDLWDKIPEFLKVRSVGDLKIEDANLIVRRFSVNLCFQRARCMLHRKYLLPLSEGVERYEYSVKACVDAGMHILQSQAIVYEQSKPDRRLYAHRWKITSLMTHDFLLAAMLLCVYLNQRIGNQSSSVSCVHDGSANWAREEMLHVLEGSYRIWDEASRTSKDAWKAAKTLSRTLSKVRRTEKVTEASQERSSFSATSTNSSHRTSLPKMPTTLLDAGQALPVSVENTDALWRWSNFAHNQSLQTDEQDSFDAPFEAMMNKPFELDWDLWDSLFQNSLSGNALDQRNSDAGPAGAPPQHEGKRSMEDDLRPES</sequence>
<comment type="caution">
    <text evidence="7">The sequence shown here is derived from an EMBL/GenBank/DDBJ whole genome shotgun (WGS) entry which is preliminary data.</text>
</comment>
<protein>
    <submittedName>
        <fullName evidence="7">Fusarisetin A cluster transcription factor fsa6</fullName>
    </submittedName>
</protein>